<dbReference type="InterPro" id="IPR011011">
    <property type="entry name" value="Znf_FYVE_PHD"/>
</dbReference>
<dbReference type="EMBL" id="KZ305052">
    <property type="protein sequence ID" value="PIA35621.1"/>
    <property type="molecule type" value="Genomic_DNA"/>
</dbReference>
<keyword evidence="1" id="KW-0479">Metal-binding</keyword>
<feature type="region of interest" description="Disordered" evidence="3">
    <location>
        <begin position="76"/>
        <end position="124"/>
    </location>
</feature>
<evidence type="ECO:0000256" key="1">
    <source>
        <dbReference type="ARBA" id="ARBA00022771"/>
    </source>
</evidence>
<organism evidence="5 6">
    <name type="scientific">Aquilegia coerulea</name>
    <name type="common">Rocky mountain columbine</name>
    <dbReference type="NCBI Taxonomy" id="218851"/>
    <lineage>
        <taxon>Eukaryota</taxon>
        <taxon>Viridiplantae</taxon>
        <taxon>Streptophyta</taxon>
        <taxon>Embryophyta</taxon>
        <taxon>Tracheophyta</taxon>
        <taxon>Spermatophyta</taxon>
        <taxon>Magnoliopsida</taxon>
        <taxon>Ranunculales</taxon>
        <taxon>Ranunculaceae</taxon>
        <taxon>Thalictroideae</taxon>
        <taxon>Aquilegia</taxon>
    </lineage>
</organism>
<dbReference type="PANTHER" id="PTHR33779">
    <property type="entry name" value="EXPRESSED PROTEIN"/>
    <property type="match status" value="1"/>
</dbReference>
<dbReference type="PANTHER" id="PTHR33779:SF11">
    <property type="entry name" value="OS04G0551600 PROTEIN"/>
    <property type="match status" value="1"/>
</dbReference>
<evidence type="ECO:0000256" key="3">
    <source>
        <dbReference type="SAM" id="MobiDB-lite"/>
    </source>
</evidence>
<reference evidence="5 6" key="1">
    <citation type="submission" date="2017-09" db="EMBL/GenBank/DDBJ databases">
        <title>WGS assembly of Aquilegia coerulea Goldsmith.</title>
        <authorList>
            <person name="Hodges S."/>
            <person name="Kramer E."/>
            <person name="Nordborg M."/>
            <person name="Tomkins J."/>
            <person name="Borevitz J."/>
            <person name="Derieg N."/>
            <person name="Yan J."/>
            <person name="Mihaltcheva S."/>
            <person name="Hayes R.D."/>
            <person name="Rokhsar D."/>
        </authorList>
    </citation>
    <scope>NUCLEOTIDE SEQUENCE [LARGE SCALE GENOMIC DNA]</scope>
    <source>
        <strain evidence="6">cv. Goldsmith</strain>
    </source>
</reference>
<keyword evidence="2" id="KW-0862">Zinc</keyword>
<dbReference type="Pfam" id="PF25054">
    <property type="entry name" value="PHD_pln"/>
    <property type="match status" value="1"/>
</dbReference>
<dbReference type="InParanoid" id="A0A2G5CWG9"/>
<evidence type="ECO:0000259" key="4">
    <source>
        <dbReference type="Pfam" id="PF25054"/>
    </source>
</evidence>
<dbReference type="AlphaFoldDB" id="A0A2G5CWG9"/>
<feature type="domain" description="PHD-type zinc finger plants" evidence="4">
    <location>
        <begin position="9"/>
        <end position="52"/>
    </location>
</feature>
<evidence type="ECO:0000313" key="6">
    <source>
        <dbReference type="Proteomes" id="UP000230069"/>
    </source>
</evidence>
<dbReference type="SUPFAM" id="SSF57903">
    <property type="entry name" value="FYVE/PHD zinc finger"/>
    <property type="match status" value="1"/>
</dbReference>
<feature type="compositionally biased region" description="Basic and acidic residues" evidence="3">
    <location>
        <begin position="83"/>
        <end position="101"/>
    </location>
</feature>
<name>A0A2G5CWG9_AQUCA</name>
<accession>A0A2G5CWG9</accession>
<dbReference type="GO" id="GO:0008270">
    <property type="term" value="F:zinc ion binding"/>
    <property type="evidence" value="ECO:0007669"/>
    <property type="project" value="UniProtKB-KW"/>
</dbReference>
<evidence type="ECO:0000256" key="2">
    <source>
        <dbReference type="ARBA" id="ARBA00022833"/>
    </source>
</evidence>
<dbReference type="InterPro" id="IPR056874">
    <property type="entry name" value="PHD_dom_pln"/>
</dbReference>
<dbReference type="Proteomes" id="UP000230069">
    <property type="component" value="Unassembled WGS sequence"/>
</dbReference>
<dbReference type="STRING" id="218851.A0A2G5CWG9"/>
<sequence length="124" mass="14013">MVDLHIVCCMCGDIGFPDKLFRCNKCSNRFQHSYCSNYYEESSSTAGLCDWCLSKERSGKHVVSSKRQLSIGKEAGVANRSEYSNEKIKQNEREENAEKGKNTSGTPSPRPASRRYKSLKDVMC</sequence>
<protein>
    <recommendedName>
        <fullName evidence="4">PHD-type zinc finger plants domain-containing protein</fullName>
    </recommendedName>
</protein>
<keyword evidence="6" id="KW-1185">Reference proteome</keyword>
<keyword evidence="1" id="KW-0863">Zinc-finger</keyword>
<dbReference type="FunCoup" id="A0A2G5CWG9">
    <property type="interactions" value="222"/>
</dbReference>
<evidence type="ECO:0000313" key="5">
    <source>
        <dbReference type="EMBL" id="PIA35621.1"/>
    </source>
</evidence>
<gene>
    <name evidence="5" type="ORF">AQUCO_03500167v1</name>
</gene>
<proteinExistence type="predicted"/>
<dbReference type="OrthoDB" id="1935489at2759"/>